<evidence type="ECO:0000313" key="2">
    <source>
        <dbReference type="Proteomes" id="UP001615411"/>
    </source>
</evidence>
<evidence type="ECO:0000313" key="1">
    <source>
        <dbReference type="EMBL" id="MFJ1337886.1"/>
    </source>
</evidence>
<sequence length="139" mass="15624">MNTPTWVLLAFAAWTLLILLGTVGVYRWSMILTGRATVREWQPGTPQGSAWYQRAMNAHRNCIENLPVYAAIVLVLNASGLTSSTVDMLALVLITARVLQSLVHICFEQTEAVAILRFVFFFIQIVMMFWMGLYIVLGV</sequence>
<reference evidence="1" key="1">
    <citation type="submission" date="2024-10" db="EMBL/GenBank/DDBJ databases">
        <title>Aeromonas and Pseudomonas from the Cagarras Archipelago, Rio de Janeiro, Brazil.</title>
        <authorList>
            <person name="Canellas A.L.B."/>
            <person name="Laport M.S."/>
        </authorList>
    </citation>
    <scope>NUCLEOTIDE SEQUENCE</scope>
    <source>
        <strain evidence="1">ACP-7</strain>
    </source>
</reference>
<keyword evidence="2" id="KW-1185">Reference proteome</keyword>
<organism evidence="1 2">
    <name type="scientific">Pseudomonas caricapapayae</name>
    <dbReference type="NCBI Taxonomy" id="46678"/>
    <lineage>
        <taxon>Bacteria</taxon>
        <taxon>Pseudomonadati</taxon>
        <taxon>Pseudomonadota</taxon>
        <taxon>Gammaproteobacteria</taxon>
        <taxon>Pseudomonadales</taxon>
        <taxon>Pseudomonadaceae</taxon>
        <taxon>Pseudomonas</taxon>
    </lineage>
</organism>
<gene>
    <name evidence="1" type="ORF">ACIKP7_07055</name>
</gene>
<accession>A0ACC7LS28</accession>
<dbReference type="EMBL" id="JBIUGF010000015">
    <property type="protein sequence ID" value="MFJ1337886.1"/>
    <property type="molecule type" value="Genomic_DNA"/>
</dbReference>
<proteinExistence type="predicted"/>
<protein>
    <submittedName>
        <fullName evidence="1">MAPEG family protein</fullName>
    </submittedName>
</protein>
<name>A0ACC7LS28_9PSED</name>
<dbReference type="Proteomes" id="UP001615411">
    <property type="component" value="Unassembled WGS sequence"/>
</dbReference>
<comment type="caution">
    <text evidence="1">The sequence shown here is derived from an EMBL/GenBank/DDBJ whole genome shotgun (WGS) entry which is preliminary data.</text>
</comment>